<evidence type="ECO:0000256" key="11">
    <source>
        <dbReference type="ARBA" id="ARBA00022989"/>
    </source>
</evidence>
<keyword evidence="7" id="KW-0479">Metal-binding</keyword>
<evidence type="ECO:0000256" key="6">
    <source>
        <dbReference type="ARBA" id="ARBA00022692"/>
    </source>
</evidence>
<dbReference type="SUPFAM" id="SSF57850">
    <property type="entry name" value="RING/U-box"/>
    <property type="match status" value="1"/>
</dbReference>
<evidence type="ECO:0000256" key="12">
    <source>
        <dbReference type="ARBA" id="ARBA00023136"/>
    </source>
</evidence>
<dbReference type="GO" id="GO:0008270">
    <property type="term" value="F:zinc ion binding"/>
    <property type="evidence" value="ECO:0007669"/>
    <property type="project" value="UniProtKB-KW"/>
</dbReference>
<dbReference type="AlphaFoldDB" id="A0A5K1FY56"/>
<evidence type="ECO:0000313" key="16">
    <source>
        <dbReference type="EMBL" id="VVW65636.1"/>
    </source>
</evidence>
<gene>
    <name evidence="16" type="ORF">NYM_LOCUS25831</name>
</gene>
<feature type="domain" description="RING-type" evidence="15">
    <location>
        <begin position="150"/>
        <end position="192"/>
    </location>
</feature>
<dbReference type="FunFam" id="3.30.40.10:FF:000233">
    <property type="entry name" value="RING-H2 finger protein ATL54"/>
    <property type="match status" value="1"/>
</dbReference>
<evidence type="ECO:0000256" key="9">
    <source>
        <dbReference type="ARBA" id="ARBA00022786"/>
    </source>
</evidence>
<dbReference type="UniPathway" id="UPA00143"/>
<feature type="transmembrane region" description="Helical" evidence="14">
    <location>
        <begin position="62"/>
        <end position="82"/>
    </location>
</feature>
<keyword evidence="8 13" id="KW-0863">Zinc-finger</keyword>
<dbReference type="Gramene" id="NC8G0219070.1">
    <property type="protein sequence ID" value="NC8G0219070.1:cds"/>
    <property type="gene ID" value="NC8G0219070"/>
</dbReference>
<organism evidence="16">
    <name type="scientific">Nymphaea colorata</name>
    <name type="common">pocket water lily</name>
    <dbReference type="NCBI Taxonomy" id="210225"/>
    <lineage>
        <taxon>Eukaryota</taxon>
        <taxon>Viridiplantae</taxon>
        <taxon>Streptophyta</taxon>
        <taxon>Embryophyta</taxon>
        <taxon>Tracheophyta</taxon>
        <taxon>Spermatophyta</taxon>
        <taxon>Magnoliopsida</taxon>
        <taxon>Nymphaeales</taxon>
        <taxon>Nymphaeaceae</taxon>
        <taxon>Nymphaea</taxon>
    </lineage>
</organism>
<evidence type="ECO:0000256" key="1">
    <source>
        <dbReference type="ARBA" id="ARBA00000900"/>
    </source>
</evidence>
<evidence type="ECO:0000256" key="5">
    <source>
        <dbReference type="ARBA" id="ARBA00022679"/>
    </source>
</evidence>
<evidence type="ECO:0000256" key="7">
    <source>
        <dbReference type="ARBA" id="ARBA00022723"/>
    </source>
</evidence>
<evidence type="ECO:0000256" key="10">
    <source>
        <dbReference type="ARBA" id="ARBA00022833"/>
    </source>
</evidence>
<evidence type="ECO:0000256" key="2">
    <source>
        <dbReference type="ARBA" id="ARBA00004167"/>
    </source>
</evidence>
<keyword evidence="9" id="KW-0833">Ubl conjugation pathway</keyword>
<dbReference type="EC" id="2.3.2.27" evidence="4"/>
<keyword evidence="10" id="KW-0862">Zinc</keyword>
<name>A0A5K1FY56_9MAGN</name>
<evidence type="ECO:0000256" key="13">
    <source>
        <dbReference type="PROSITE-ProRule" id="PRU00175"/>
    </source>
</evidence>
<keyword evidence="5" id="KW-0808">Transferase</keyword>
<dbReference type="PANTHER" id="PTHR46913">
    <property type="entry name" value="RING-H2 FINGER PROTEIN ATL16"/>
    <property type="match status" value="1"/>
</dbReference>
<dbReference type="EMBL" id="LR721786">
    <property type="protein sequence ID" value="VVW65636.1"/>
    <property type="molecule type" value="Genomic_DNA"/>
</dbReference>
<dbReference type="InterPro" id="IPR044600">
    <property type="entry name" value="ATL1/ATL16-like"/>
</dbReference>
<dbReference type="Pfam" id="PF13639">
    <property type="entry name" value="zf-RING_2"/>
    <property type="match status" value="1"/>
</dbReference>
<keyword evidence="11 14" id="KW-1133">Transmembrane helix</keyword>
<accession>A0A5K1FY56</accession>
<protein>
    <recommendedName>
        <fullName evidence="4">RING-type E3 ubiquitin transferase</fullName>
        <ecNumber evidence="4">2.3.2.27</ecNumber>
    </recommendedName>
</protein>
<dbReference type="PROSITE" id="PS50089">
    <property type="entry name" value="ZF_RING_2"/>
    <property type="match status" value="1"/>
</dbReference>
<keyword evidence="12 14" id="KW-0472">Membrane</keyword>
<dbReference type="CDD" id="cd16461">
    <property type="entry name" value="RING-H2_EL5-like"/>
    <property type="match status" value="1"/>
</dbReference>
<keyword evidence="6 14" id="KW-0812">Transmembrane</keyword>
<dbReference type="Gene3D" id="3.30.40.10">
    <property type="entry name" value="Zinc/RING finger domain, C3HC4 (zinc finger)"/>
    <property type="match status" value="1"/>
</dbReference>
<dbReference type="OrthoDB" id="9984778at2759"/>
<evidence type="ECO:0000256" key="14">
    <source>
        <dbReference type="SAM" id="Phobius"/>
    </source>
</evidence>
<dbReference type="GO" id="GO:0016020">
    <property type="term" value="C:membrane"/>
    <property type="evidence" value="ECO:0007669"/>
    <property type="project" value="UniProtKB-SubCell"/>
</dbReference>
<comment type="catalytic activity">
    <reaction evidence="1">
        <text>S-ubiquitinyl-[E2 ubiquitin-conjugating enzyme]-L-cysteine + [acceptor protein]-L-lysine = [E2 ubiquitin-conjugating enzyme]-L-cysteine + N(6)-ubiquitinyl-[acceptor protein]-L-lysine.</text>
        <dbReference type="EC" id="2.3.2.27"/>
    </reaction>
</comment>
<dbReference type="InterPro" id="IPR013083">
    <property type="entry name" value="Znf_RING/FYVE/PHD"/>
</dbReference>
<evidence type="ECO:0000259" key="15">
    <source>
        <dbReference type="PROSITE" id="PS50089"/>
    </source>
</evidence>
<sequence>MDGVRFHYYVVANETITEVCFGNCSLVIPLPPPGLTSVPSVHYESPSPPPPFSHHNVLSDTLIAMVAFLSVAFLLVSFYITMIRCCKRRNSSGRALERQNPPTLDEFFEGQDPINHFWYINTVGLEESLINSITLCKFKRGEGLIEGTDCSVCLSEFQEGEDLRLLPKCSHAFHLECIDRWLRAHVNCPLCRAPIMASNENSLPPENGLAGASVVDRAYVEEPGAGGANDDEQSGDSAFVAIELGDVEDPMKGGDLGALAGQSSNDRLNGVMVEKSLDEVQPIRRSASMNSLARIHVSTGPRTSSAREFSSLACGSTVGAGSSDSEKLNWGQLSRFKGDGGDSSGGKALGAVAKGLGMPKIPLDMKRSFSISGNFFFSKNGRNRSSVLPL</sequence>
<reference evidence="16" key="1">
    <citation type="submission" date="2019-09" db="EMBL/GenBank/DDBJ databases">
        <authorList>
            <person name="Zhang L."/>
        </authorList>
    </citation>
    <scope>NUCLEOTIDE SEQUENCE</scope>
</reference>
<dbReference type="OMA" id="RISTHEM"/>
<dbReference type="GO" id="GO:0016567">
    <property type="term" value="P:protein ubiquitination"/>
    <property type="evidence" value="ECO:0007669"/>
    <property type="project" value="UniProtKB-UniPathway"/>
</dbReference>
<dbReference type="GO" id="GO:0061630">
    <property type="term" value="F:ubiquitin protein ligase activity"/>
    <property type="evidence" value="ECO:0007669"/>
    <property type="project" value="UniProtKB-EC"/>
</dbReference>
<evidence type="ECO:0000256" key="4">
    <source>
        <dbReference type="ARBA" id="ARBA00012483"/>
    </source>
</evidence>
<evidence type="ECO:0000256" key="3">
    <source>
        <dbReference type="ARBA" id="ARBA00004906"/>
    </source>
</evidence>
<dbReference type="SMART" id="SM00184">
    <property type="entry name" value="RING"/>
    <property type="match status" value="1"/>
</dbReference>
<comment type="subcellular location">
    <subcellularLocation>
        <location evidence="2">Membrane</location>
        <topology evidence="2">Single-pass membrane protein</topology>
    </subcellularLocation>
</comment>
<comment type="pathway">
    <text evidence="3">Protein modification; protein ubiquitination.</text>
</comment>
<dbReference type="PANTHER" id="PTHR46913:SF19">
    <property type="entry name" value="RING-TYPE E3 UBIQUITIN TRANSFERASE"/>
    <property type="match status" value="1"/>
</dbReference>
<dbReference type="InterPro" id="IPR001841">
    <property type="entry name" value="Znf_RING"/>
</dbReference>
<proteinExistence type="predicted"/>
<evidence type="ECO:0000256" key="8">
    <source>
        <dbReference type="ARBA" id="ARBA00022771"/>
    </source>
</evidence>